<proteinExistence type="predicted"/>
<reference evidence="2 3" key="1">
    <citation type="submission" date="2018-10" db="EMBL/GenBank/DDBJ databases">
        <title>Genomic Encyclopedia of Archaeal and Bacterial Type Strains, Phase II (KMG-II): from individual species to whole genera.</title>
        <authorList>
            <person name="Goeker M."/>
        </authorList>
    </citation>
    <scope>NUCLEOTIDE SEQUENCE [LARGE SCALE GENOMIC DNA]</scope>
    <source>
        <strain evidence="2 3">DSM 235</strain>
    </source>
</reference>
<evidence type="ECO:0000256" key="1">
    <source>
        <dbReference type="SAM" id="Phobius"/>
    </source>
</evidence>
<comment type="caution">
    <text evidence="2">The sequence shown here is derived from an EMBL/GenBank/DDBJ whole genome shotgun (WGS) entry which is preliminary data.</text>
</comment>
<keyword evidence="1" id="KW-1133">Transmembrane helix</keyword>
<evidence type="ECO:0000313" key="2">
    <source>
        <dbReference type="EMBL" id="RKT44853.1"/>
    </source>
</evidence>
<gene>
    <name evidence="2" type="ORF">BDD21_2257</name>
</gene>
<dbReference type="AlphaFoldDB" id="A0A495V8B6"/>
<organism evidence="2 3">
    <name type="scientific">Thiocapsa rosea</name>
    <dbReference type="NCBI Taxonomy" id="69360"/>
    <lineage>
        <taxon>Bacteria</taxon>
        <taxon>Pseudomonadati</taxon>
        <taxon>Pseudomonadota</taxon>
        <taxon>Gammaproteobacteria</taxon>
        <taxon>Chromatiales</taxon>
        <taxon>Chromatiaceae</taxon>
        <taxon>Thiocapsa</taxon>
    </lineage>
</organism>
<evidence type="ECO:0000313" key="3">
    <source>
        <dbReference type="Proteomes" id="UP000274556"/>
    </source>
</evidence>
<keyword evidence="1" id="KW-0812">Transmembrane</keyword>
<feature type="transmembrane region" description="Helical" evidence="1">
    <location>
        <begin position="18"/>
        <end position="36"/>
    </location>
</feature>
<accession>A0A495V8B6</accession>
<protein>
    <submittedName>
        <fullName evidence="2">Uncharacterized protein</fullName>
    </submittedName>
</protein>
<keyword evidence="3" id="KW-1185">Reference proteome</keyword>
<keyword evidence="1" id="KW-0472">Membrane</keyword>
<dbReference type="EMBL" id="RBXL01000001">
    <property type="protein sequence ID" value="RKT44853.1"/>
    <property type="molecule type" value="Genomic_DNA"/>
</dbReference>
<sequence length="37" mass="3952">MSATLTAVLPVRYPPGDSAIWIFIPGTPITIAFTFAD</sequence>
<dbReference type="Proteomes" id="UP000274556">
    <property type="component" value="Unassembled WGS sequence"/>
</dbReference>
<name>A0A495V8B6_9GAMM</name>